<gene>
    <name evidence="1" type="ORF">JR316_0005338</name>
</gene>
<organism evidence="1 2">
    <name type="scientific">Psilocybe cubensis</name>
    <name type="common">Psychedelic mushroom</name>
    <name type="synonym">Stropharia cubensis</name>
    <dbReference type="NCBI Taxonomy" id="181762"/>
    <lineage>
        <taxon>Eukaryota</taxon>
        <taxon>Fungi</taxon>
        <taxon>Dikarya</taxon>
        <taxon>Basidiomycota</taxon>
        <taxon>Agaricomycotina</taxon>
        <taxon>Agaricomycetes</taxon>
        <taxon>Agaricomycetidae</taxon>
        <taxon>Agaricales</taxon>
        <taxon>Agaricineae</taxon>
        <taxon>Strophariaceae</taxon>
        <taxon>Psilocybe</taxon>
    </lineage>
</organism>
<evidence type="ECO:0000313" key="2">
    <source>
        <dbReference type="Proteomes" id="UP000664032"/>
    </source>
</evidence>
<sequence>MGGSIFVQNTTPVTGSLLRIIPTLTRQLCNRWKVFSLVEEWLLRVSYHQLQSGCDSLQSIGAWEWIAPNKDLVWEECAPGRECARLIVPLDYANPNNEKAVIALVRKPAVVPRDSEKYRGPILFNPGGPGGSGVDLIMGKTADLLATIVGPEFDLVSFDPRGMLVRSAHQNFTMLKHASRDSQTDMERHLFSYTTLPLVNNSDEGIHRTLARAKLVGQLAAESDNGYLRHMNTDYTARDMLQIVEAYGRSKLQYWGFSYGTILGATFAAMFPDKIERMVIDGVADAEDYYALDRHLTSLIDTDKILDGFFTECAEAGPENCHFWAPTADDIRRNLTVIFESIRSRPIPVKTDTTYGVLDYRKLKETIFTTLYKPYTLFPSLATALADLSAGNASALYTLIPGPKSPDCQCSPESSPFNSSVTDATTGILCNDGEEILEDVVALENHLNNLMKMSFWGDVWAGLRLNCLGWPKFPKTQFRGPFEGKTSHPILLIGNTADPVTPLWAARNMSRGFEGSVVLQQNSLGHCSLAAPSPCTQQYVRKYFIDGTLPPAGTVCEPIRGIFSVPDLSSITVEADEEQMILKNASSDLHDPAFLQAVIDLSGIEIVSGPL</sequence>
<reference evidence="1" key="1">
    <citation type="submission" date="2021-10" db="EMBL/GenBank/DDBJ databases">
        <title>Psilocybe cubensis genome.</title>
        <authorList>
            <person name="Mckernan K.J."/>
            <person name="Crawford S."/>
            <person name="Trippe A."/>
            <person name="Kane L.T."/>
            <person name="Mclaughlin S."/>
        </authorList>
    </citation>
    <scope>NUCLEOTIDE SEQUENCE</scope>
    <source>
        <strain evidence="1">MGC-MH-2018</strain>
    </source>
</reference>
<comment type="caution">
    <text evidence="1">The sequence shown here is derived from an EMBL/GenBank/DDBJ whole genome shotgun (WGS) entry which is preliminary data.</text>
</comment>
<accession>A0ACB8H5W6</accession>
<protein>
    <submittedName>
        <fullName evidence="1">Carboxylesterase A</fullName>
    </submittedName>
</protein>
<dbReference type="Proteomes" id="UP000664032">
    <property type="component" value="Unassembled WGS sequence"/>
</dbReference>
<evidence type="ECO:0000313" key="1">
    <source>
        <dbReference type="EMBL" id="KAH9483234.1"/>
    </source>
</evidence>
<keyword evidence="2" id="KW-1185">Reference proteome</keyword>
<name>A0ACB8H5W6_PSICU</name>
<dbReference type="EMBL" id="JAFIQS020000004">
    <property type="protein sequence ID" value="KAH9483234.1"/>
    <property type="molecule type" value="Genomic_DNA"/>
</dbReference>
<proteinExistence type="predicted"/>